<keyword evidence="1" id="KW-0175">Coiled coil</keyword>
<dbReference type="PANTHER" id="PTHR35271:SF1">
    <property type="entry name" value="ABC TRANSPORTER, SUBSTRATE-BINDING LIPOPROTEIN"/>
    <property type="match status" value="1"/>
</dbReference>
<name>A0A932MNM8_UNCTE</name>
<dbReference type="PANTHER" id="PTHR35271">
    <property type="entry name" value="ABC TRANSPORTER, SUBSTRATE-BINDING LIPOPROTEIN-RELATED"/>
    <property type="match status" value="1"/>
</dbReference>
<dbReference type="Pfam" id="PF04392">
    <property type="entry name" value="ABC_sub_bind"/>
    <property type="match status" value="1"/>
</dbReference>
<proteinExistence type="predicted"/>
<dbReference type="InterPro" id="IPR007487">
    <property type="entry name" value="ABC_transpt-TYRBP-like"/>
</dbReference>
<dbReference type="EMBL" id="JACPUR010000021">
    <property type="protein sequence ID" value="MBI3127933.1"/>
    <property type="molecule type" value="Genomic_DNA"/>
</dbReference>
<protein>
    <submittedName>
        <fullName evidence="3">ABC transporter substrate-binding protein</fullName>
    </submittedName>
</protein>
<evidence type="ECO:0000313" key="3">
    <source>
        <dbReference type="EMBL" id="MBI3127933.1"/>
    </source>
</evidence>
<evidence type="ECO:0000313" key="4">
    <source>
        <dbReference type="Proteomes" id="UP000782312"/>
    </source>
</evidence>
<comment type="caution">
    <text evidence="3">The sequence shown here is derived from an EMBL/GenBank/DDBJ whole genome shotgun (WGS) entry which is preliminary data.</text>
</comment>
<keyword evidence="2" id="KW-0732">Signal</keyword>
<dbReference type="AlphaFoldDB" id="A0A932MNM8"/>
<sequence>MSRKIAIFAMALALLASAWPAEAQRLEEPRRIGFLSTGSPGPSSSAIKAFLEGLRGHGWAEGRNIAIEYRWAGESRKSLQDLAAEVARLPVDVIFVRTTPAALALKKTGTKIPVVFVAVSEPIGTGLVASLARPGGNFTGITSINRDLMPKRLELLKEVLPGLARVGHIANPGYAIHQVQVKEMREAARALEMELLVFEARTIPEAERAFAGMAEARVGAFIMQQGPPFLYLRREILGLAARSGLAGMYPASFWTHDGGLISYGANSDDYHRRSAAFVDKILKGAKPGDLPVERPTKLELVINLKTAKALGITIPPEVLQRADRVIR</sequence>
<organism evidence="3 4">
    <name type="scientific">Tectimicrobiota bacterium</name>
    <dbReference type="NCBI Taxonomy" id="2528274"/>
    <lineage>
        <taxon>Bacteria</taxon>
        <taxon>Pseudomonadati</taxon>
        <taxon>Nitrospinota/Tectimicrobiota group</taxon>
        <taxon>Candidatus Tectimicrobiota</taxon>
    </lineage>
</organism>
<feature type="chain" id="PRO_5036697684" evidence="2">
    <location>
        <begin position="24"/>
        <end position="327"/>
    </location>
</feature>
<dbReference type="CDD" id="cd06325">
    <property type="entry name" value="PBP1_ABC_unchar_transporter"/>
    <property type="match status" value="1"/>
</dbReference>
<evidence type="ECO:0000256" key="2">
    <source>
        <dbReference type="SAM" id="SignalP"/>
    </source>
</evidence>
<gene>
    <name evidence="3" type="ORF">HYZ11_10040</name>
</gene>
<dbReference type="Proteomes" id="UP000782312">
    <property type="component" value="Unassembled WGS sequence"/>
</dbReference>
<reference evidence="3" key="1">
    <citation type="submission" date="2020-07" db="EMBL/GenBank/DDBJ databases">
        <title>Huge and variable diversity of episymbiotic CPR bacteria and DPANN archaea in groundwater ecosystems.</title>
        <authorList>
            <person name="He C.Y."/>
            <person name="Keren R."/>
            <person name="Whittaker M."/>
            <person name="Farag I.F."/>
            <person name="Doudna J."/>
            <person name="Cate J.H.D."/>
            <person name="Banfield J.F."/>
        </authorList>
    </citation>
    <scope>NUCLEOTIDE SEQUENCE</scope>
    <source>
        <strain evidence="3">NC_groundwater_763_Ag_S-0.2um_68_21</strain>
    </source>
</reference>
<dbReference type="Gene3D" id="3.40.50.2300">
    <property type="match status" value="2"/>
</dbReference>
<feature type="coiled-coil region" evidence="1">
    <location>
        <begin position="174"/>
        <end position="201"/>
    </location>
</feature>
<feature type="signal peptide" evidence="2">
    <location>
        <begin position="1"/>
        <end position="23"/>
    </location>
</feature>
<accession>A0A932MNM8</accession>
<evidence type="ECO:0000256" key="1">
    <source>
        <dbReference type="SAM" id="Coils"/>
    </source>
</evidence>